<dbReference type="PANTHER" id="PTHR33593:SF3">
    <property type="entry name" value="DUF1442 FAMILY PROTEIN"/>
    <property type="match status" value="1"/>
</dbReference>
<dbReference type="OMA" id="ANWSPEN"/>
<name>A0A0K9PER5_ZOSMR</name>
<sequence length="216" mass="23201">MVWSAENATQAYVRTLEAKNDSTSEPNVAEFISAMAAGNCSRLMIDVCENSAGPTTLALIAAAHQTGGRVICIVPTHDGLRASKATLGELASSVDLIVGDALTLFRSNVDVCSGMPDFVLVDCKMRWSENVFAAARQTMEDNGGKGVAVGYNAMRCHEIDRTELLPIGGGLRVTRVAEKTTRGRSKWVIKVDEYTGEEHVYRITAPRILGLGSDPI</sequence>
<dbReference type="OrthoDB" id="774871at2759"/>
<reference evidence="2" key="1">
    <citation type="journal article" date="2016" name="Nature">
        <title>The genome of the seagrass Zostera marina reveals angiosperm adaptation to the sea.</title>
        <authorList>
            <person name="Olsen J.L."/>
            <person name="Rouze P."/>
            <person name="Verhelst B."/>
            <person name="Lin Y.-C."/>
            <person name="Bayer T."/>
            <person name="Collen J."/>
            <person name="Dattolo E."/>
            <person name="De Paoli E."/>
            <person name="Dittami S."/>
            <person name="Maumus F."/>
            <person name="Michel G."/>
            <person name="Kersting A."/>
            <person name="Lauritano C."/>
            <person name="Lohaus R."/>
            <person name="Toepel M."/>
            <person name="Tonon T."/>
            <person name="Vanneste K."/>
            <person name="Amirebrahimi M."/>
            <person name="Brakel J."/>
            <person name="Bostroem C."/>
            <person name="Chovatia M."/>
            <person name="Grimwood J."/>
            <person name="Jenkins J.W."/>
            <person name="Jueterbock A."/>
            <person name="Mraz A."/>
            <person name="Stam W.T."/>
            <person name="Tice H."/>
            <person name="Bornberg-Bauer E."/>
            <person name="Green P.J."/>
            <person name="Pearson G.A."/>
            <person name="Procaccini G."/>
            <person name="Duarte C.M."/>
            <person name="Schmutz J."/>
            <person name="Reusch T.B.H."/>
            <person name="Van de Peer Y."/>
        </authorList>
    </citation>
    <scope>NUCLEOTIDE SEQUENCE [LARGE SCALE GENOMIC DNA]</scope>
    <source>
        <strain evidence="2">cv. Finnish</strain>
    </source>
</reference>
<keyword evidence="2" id="KW-1185">Reference proteome</keyword>
<evidence type="ECO:0008006" key="3">
    <source>
        <dbReference type="Google" id="ProtNLM"/>
    </source>
</evidence>
<dbReference type="InterPro" id="IPR029063">
    <property type="entry name" value="SAM-dependent_MTases_sf"/>
</dbReference>
<dbReference type="InterPro" id="IPR009902">
    <property type="entry name" value="DUF1442"/>
</dbReference>
<proteinExistence type="predicted"/>
<dbReference type="AlphaFoldDB" id="A0A0K9PER5"/>
<dbReference type="EMBL" id="LFYR01000958">
    <property type="protein sequence ID" value="KMZ66727.1"/>
    <property type="molecule type" value="Genomic_DNA"/>
</dbReference>
<dbReference type="PANTHER" id="PTHR33593">
    <property type="entry name" value="DUF1442 FAMILY PROTEIN"/>
    <property type="match status" value="1"/>
</dbReference>
<dbReference type="Pfam" id="PF07279">
    <property type="entry name" value="DUF1442"/>
    <property type="match status" value="1"/>
</dbReference>
<accession>A0A0K9PER5</accession>
<dbReference type="Gene3D" id="3.40.50.150">
    <property type="entry name" value="Vaccinia Virus protein VP39"/>
    <property type="match status" value="1"/>
</dbReference>
<organism evidence="1 2">
    <name type="scientific">Zostera marina</name>
    <name type="common">Eelgrass</name>
    <dbReference type="NCBI Taxonomy" id="29655"/>
    <lineage>
        <taxon>Eukaryota</taxon>
        <taxon>Viridiplantae</taxon>
        <taxon>Streptophyta</taxon>
        <taxon>Embryophyta</taxon>
        <taxon>Tracheophyta</taxon>
        <taxon>Spermatophyta</taxon>
        <taxon>Magnoliopsida</taxon>
        <taxon>Liliopsida</taxon>
        <taxon>Zosteraceae</taxon>
        <taxon>Zostera</taxon>
    </lineage>
</organism>
<evidence type="ECO:0000313" key="1">
    <source>
        <dbReference type="EMBL" id="KMZ66727.1"/>
    </source>
</evidence>
<evidence type="ECO:0000313" key="2">
    <source>
        <dbReference type="Proteomes" id="UP000036987"/>
    </source>
</evidence>
<dbReference type="Proteomes" id="UP000036987">
    <property type="component" value="Unassembled WGS sequence"/>
</dbReference>
<comment type="caution">
    <text evidence="1">The sequence shown here is derived from an EMBL/GenBank/DDBJ whole genome shotgun (WGS) entry which is preliminary data.</text>
</comment>
<gene>
    <name evidence="1" type="ORF">ZOSMA_28G00870</name>
</gene>
<protein>
    <recommendedName>
        <fullName evidence="3">S-adenosyl-L-methionine-dependent methyltransferase</fullName>
    </recommendedName>
</protein>